<gene>
    <name evidence="3" type="ORF">EQ812_04565</name>
</gene>
<protein>
    <submittedName>
        <fullName evidence="3">Acyltransferase</fullName>
    </submittedName>
</protein>
<accession>A0A4Q9WFG5</accession>
<dbReference type="InterPro" id="IPR001451">
    <property type="entry name" value="Hexapep"/>
</dbReference>
<evidence type="ECO:0000313" key="4">
    <source>
        <dbReference type="Proteomes" id="UP000293637"/>
    </source>
</evidence>
<dbReference type="Proteomes" id="UP000293637">
    <property type="component" value="Unassembled WGS sequence"/>
</dbReference>
<dbReference type="CDD" id="cd04647">
    <property type="entry name" value="LbH_MAT_like"/>
    <property type="match status" value="1"/>
</dbReference>
<dbReference type="InterPro" id="IPR018357">
    <property type="entry name" value="Hexapep_transf_CS"/>
</dbReference>
<dbReference type="InterPro" id="IPR051159">
    <property type="entry name" value="Hexapeptide_acetyltransf"/>
</dbReference>
<keyword evidence="2" id="KW-0677">Repeat</keyword>
<dbReference type="GeneID" id="58090329"/>
<reference evidence="3 4" key="1">
    <citation type="journal article" date="2019" name="Sci. Transl. Med.">
        <title>Quorum sensing between bacterial species on the skin protects against epidermal injury in atopic dermatitis.</title>
        <authorList>
            <person name="Williams M.R."/>
        </authorList>
    </citation>
    <scope>NUCLEOTIDE SEQUENCE [LARGE SCALE GENOMIC DNA]</scope>
    <source>
        <strain evidence="3 4">E7</strain>
    </source>
</reference>
<dbReference type="Pfam" id="PF00132">
    <property type="entry name" value="Hexapep"/>
    <property type="match status" value="1"/>
</dbReference>
<evidence type="ECO:0000313" key="3">
    <source>
        <dbReference type="EMBL" id="TBW73120.1"/>
    </source>
</evidence>
<dbReference type="PANTHER" id="PTHR23416:SF78">
    <property type="entry name" value="LIPOPOLYSACCHARIDE BIOSYNTHESIS O-ACETYL TRANSFERASE WBBJ-RELATED"/>
    <property type="match status" value="1"/>
</dbReference>
<dbReference type="SUPFAM" id="SSF51161">
    <property type="entry name" value="Trimeric LpxA-like enzymes"/>
    <property type="match status" value="1"/>
</dbReference>
<comment type="caution">
    <text evidence="3">The sequence shown here is derived from an EMBL/GenBank/DDBJ whole genome shotgun (WGS) entry which is preliminary data.</text>
</comment>
<dbReference type="GO" id="GO:0016746">
    <property type="term" value="F:acyltransferase activity"/>
    <property type="evidence" value="ECO:0007669"/>
    <property type="project" value="UniProtKB-KW"/>
</dbReference>
<dbReference type="PROSITE" id="PS00101">
    <property type="entry name" value="HEXAPEP_TRANSFERASES"/>
    <property type="match status" value="1"/>
</dbReference>
<dbReference type="RefSeq" id="WP_002492766.1">
    <property type="nucleotide sequence ID" value="NZ_AP021848.1"/>
</dbReference>
<keyword evidence="1 3" id="KW-0808">Transferase</keyword>
<dbReference type="AlphaFoldDB" id="A0A4Q9WFG5"/>
<dbReference type="EMBL" id="SCHB01000002">
    <property type="protein sequence ID" value="TBW73120.1"/>
    <property type="molecule type" value="Genomic_DNA"/>
</dbReference>
<proteinExistence type="predicted"/>
<dbReference type="Gene3D" id="2.160.10.10">
    <property type="entry name" value="Hexapeptide repeat proteins"/>
    <property type="match status" value="1"/>
</dbReference>
<sequence>MRRLQKRSSTGINPLWHMYRFIRFPKVLKQTVIIEFCRFIPSMPLKRYVYRRFLNMSIGQATAIAYKVTPDLFYPELISIGDNCVIGYNTTILTHEILVDEYRQGQVIIGDHTMVGANVTILPGVYIGKHVIIAAGSIVSKDIPDGCFACGNPIQIHRK</sequence>
<keyword evidence="3" id="KW-0012">Acyltransferase</keyword>
<evidence type="ECO:0000256" key="1">
    <source>
        <dbReference type="ARBA" id="ARBA00022679"/>
    </source>
</evidence>
<dbReference type="InterPro" id="IPR011004">
    <property type="entry name" value="Trimer_LpxA-like_sf"/>
</dbReference>
<organism evidence="3 4">
    <name type="scientific">Staphylococcus lugdunensis</name>
    <dbReference type="NCBI Taxonomy" id="28035"/>
    <lineage>
        <taxon>Bacteria</taxon>
        <taxon>Bacillati</taxon>
        <taxon>Bacillota</taxon>
        <taxon>Bacilli</taxon>
        <taxon>Bacillales</taxon>
        <taxon>Staphylococcaceae</taxon>
        <taxon>Staphylococcus</taxon>
    </lineage>
</organism>
<evidence type="ECO:0000256" key="2">
    <source>
        <dbReference type="ARBA" id="ARBA00022737"/>
    </source>
</evidence>
<dbReference type="PANTHER" id="PTHR23416">
    <property type="entry name" value="SIALIC ACID SYNTHASE-RELATED"/>
    <property type="match status" value="1"/>
</dbReference>
<name>A0A4Q9WFG5_STALU</name>
<dbReference type="Pfam" id="PF14602">
    <property type="entry name" value="Hexapep_2"/>
    <property type="match status" value="1"/>
</dbReference>